<protein>
    <submittedName>
        <fullName evidence="1">Uncharacterized protein</fullName>
    </submittedName>
</protein>
<proteinExistence type="predicted"/>
<reference evidence="1 2" key="1">
    <citation type="submission" date="2011-08" db="EMBL/GenBank/DDBJ databases">
        <authorList>
            <person name="Weinstock G."/>
            <person name="Sodergren E."/>
            <person name="Clifton S."/>
            <person name="Fulton L."/>
            <person name="Fulton B."/>
            <person name="Courtney L."/>
            <person name="Fronick C."/>
            <person name="Harrison M."/>
            <person name="Strong C."/>
            <person name="Farmer C."/>
            <person name="Delahaunty K."/>
            <person name="Markovic C."/>
            <person name="Hall O."/>
            <person name="Minx P."/>
            <person name="Tomlinson C."/>
            <person name="Mitreva M."/>
            <person name="Hou S."/>
            <person name="Chen J."/>
            <person name="Wollam A."/>
            <person name="Pepin K.H."/>
            <person name="Johnson M."/>
            <person name="Bhonagiri V."/>
            <person name="Zhang X."/>
            <person name="Suruliraj S."/>
            <person name="Warren W."/>
            <person name="Chinwalla A."/>
            <person name="Mardis E.R."/>
            <person name="Wilson R.K."/>
        </authorList>
    </citation>
    <scope>NUCLEOTIDE SEQUENCE [LARGE SCALE GENOMIC DNA]</scope>
    <source>
        <strain evidence="1 2">ATCC 51873</strain>
    </source>
</reference>
<dbReference type="HOGENOM" id="CLU_3310624_0_0_6"/>
<gene>
    <name evidence="1" type="ORF">HMPREF0454_04043</name>
</gene>
<dbReference type="Proteomes" id="UP000005959">
    <property type="component" value="Unassembled WGS sequence"/>
</dbReference>
<sequence>MADKIHSMPACVKIAGLKRPSREIFLVMRCANIQEPTYS</sequence>
<evidence type="ECO:0000313" key="1">
    <source>
        <dbReference type="EMBL" id="EHM38908.1"/>
    </source>
</evidence>
<evidence type="ECO:0000313" key="2">
    <source>
        <dbReference type="Proteomes" id="UP000005959"/>
    </source>
</evidence>
<organism evidence="1 2">
    <name type="scientific">Hafnia alvei ATCC 51873</name>
    <dbReference type="NCBI Taxonomy" id="1002364"/>
    <lineage>
        <taxon>Bacteria</taxon>
        <taxon>Pseudomonadati</taxon>
        <taxon>Pseudomonadota</taxon>
        <taxon>Gammaproteobacteria</taxon>
        <taxon>Enterobacterales</taxon>
        <taxon>Hafniaceae</taxon>
        <taxon>Hafnia</taxon>
    </lineage>
</organism>
<comment type="caution">
    <text evidence="1">The sequence shown here is derived from an EMBL/GenBank/DDBJ whole genome shotgun (WGS) entry which is preliminary data.</text>
</comment>
<name>G9YBL4_HAFAL</name>
<dbReference type="EMBL" id="AGCI01000099">
    <property type="protein sequence ID" value="EHM38908.1"/>
    <property type="molecule type" value="Genomic_DNA"/>
</dbReference>
<accession>G9YBL4</accession>
<dbReference type="AlphaFoldDB" id="G9YBL4"/>